<keyword evidence="2" id="KW-1185">Reference proteome</keyword>
<organism evidence="1 2">
    <name type="scientific">Populibacterium corticicola</name>
    <dbReference type="NCBI Taxonomy" id="1812826"/>
    <lineage>
        <taxon>Bacteria</taxon>
        <taxon>Bacillati</taxon>
        <taxon>Actinomycetota</taxon>
        <taxon>Actinomycetes</taxon>
        <taxon>Micrococcales</taxon>
        <taxon>Jonesiaceae</taxon>
        <taxon>Populibacterium</taxon>
    </lineage>
</organism>
<dbReference type="Proteomes" id="UP001597391">
    <property type="component" value="Unassembled WGS sequence"/>
</dbReference>
<dbReference type="EMBL" id="JBHUOP010000002">
    <property type="protein sequence ID" value="MFD2839737.1"/>
    <property type="molecule type" value="Genomic_DNA"/>
</dbReference>
<comment type="caution">
    <text evidence="1">The sequence shown here is derived from an EMBL/GenBank/DDBJ whole genome shotgun (WGS) entry which is preliminary data.</text>
</comment>
<evidence type="ECO:0000313" key="1">
    <source>
        <dbReference type="EMBL" id="MFD2839737.1"/>
    </source>
</evidence>
<proteinExistence type="predicted"/>
<reference evidence="2" key="1">
    <citation type="journal article" date="2019" name="Int. J. Syst. Evol. Microbiol.">
        <title>The Global Catalogue of Microorganisms (GCM) 10K type strain sequencing project: providing services to taxonomists for standard genome sequencing and annotation.</title>
        <authorList>
            <consortium name="The Broad Institute Genomics Platform"/>
            <consortium name="The Broad Institute Genome Sequencing Center for Infectious Disease"/>
            <person name="Wu L."/>
            <person name="Ma J."/>
        </authorList>
    </citation>
    <scope>NUCLEOTIDE SEQUENCE [LARGE SCALE GENOMIC DNA]</scope>
    <source>
        <strain evidence="2">KCTC 33576</strain>
    </source>
</reference>
<accession>A0ABW5XCC6</accession>
<protein>
    <submittedName>
        <fullName evidence="1">Uncharacterized protein</fullName>
    </submittedName>
</protein>
<evidence type="ECO:0000313" key="2">
    <source>
        <dbReference type="Proteomes" id="UP001597391"/>
    </source>
</evidence>
<gene>
    <name evidence="1" type="ORF">ACFSYH_04035</name>
</gene>
<dbReference type="RefSeq" id="WP_377465286.1">
    <property type="nucleotide sequence ID" value="NZ_JBHUOP010000002.1"/>
</dbReference>
<sequence length="112" mass="13001">MIWATRGYSWGFRFVRNGGFDDPLREYERSFSSASGSGEYFERASDRVVLRFLDPEGRKDRSGRPIPHEFVLFGTETSTVNSLEDGIREVWPLVAQEYERIWKVEGREVFGA</sequence>
<name>A0ABW5XCC6_9MICO</name>